<protein>
    <submittedName>
        <fullName evidence="2">Uncharacterized protein</fullName>
    </submittedName>
</protein>
<gene>
    <name evidence="2" type="primary">AVEN_233084_1</name>
    <name evidence="2" type="ORF">CEXT_608591</name>
</gene>
<evidence type="ECO:0000256" key="1">
    <source>
        <dbReference type="SAM" id="MobiDB-lite"/>
    </source>
</evidence>
<feature type="region of interest" description="Disordered" evidence="1">
    <location>
        <begin position="172"/>
        <end position="209"/>
    </location>
</feature>
<keyword evidence="3" id="KW-1185">Reference proteome</keyword>
<proteinExistence type="predicted"/>
<dbReference type="GO" id="GO:0009887">
    <property type="term" value="P:animal organ morphogenesis"/>
    <property type="evidence" value="ECO:0007669"/>
    <property type="project" value="UniProtKB-ARBA"/>
</dbReference>
<dbReference type="AlphaFoldDB" id="A0AAV4R412"/>
<evidence type="ECO:0000313" key="2">
    <source>
        <dbReference type="EMBL" id="GIY16309.1"/>
    </source>
</evidence>
<name>A0AAV4R412_CAEEX</name>
<dbReference type="Proteomes" id="UP001054945">
    <property type="component" value="Unassembled WGS sequence"/>
</dbReference>
<accession>A0AAV4R412</accession>
<organism evidence="2 3">
    <name type="scientific">Caerostris extrusa</name>
    <name type="common">Bark spider</name>
    <name type="synonym">Caerostris bankana</name>
    <dbReference type="NCBI Taxonomy" id="172846"/>
    <lineage>
        <taxon>Eukaryota</taxon>
        <taxon>Metazoa</taxon>
        <taxon>Ecdysozoa</taxon>
        <taxon>Arthropoda</taxon>
        <taxon>Chelicerata</taxon>
        <taxon>Arachnida</taxon>
        <taxon>Araneae</taxon>
        <taxon>Araneomorphae</taxon>
        <taxon>Entelegynae</taxon>
        <taxon>Araneoidea</taxon>
        <taxon>Araneidae</taxon>
        <taxon>Caerostris</taxon>
    </lineage>
</organism>
<dbReference type="InterPro" id="IPR027397">
    <property type="entry name" value="Catenin-bd_sf"/>
</dbReference>
<reference evidence="2 3" key="1">
    <citation type="submission" date="2021-06" db="EMBL/GenBank/DDBJ databases">
        <title>Caerostris extrusa draft genome.</title>
        <authorList>
            <person name="Kono N."/>
            <person name="Arakawa K."/>
        </authorList>
    </citation>
    <scope>NUCLEOTIDE SEQUENCE [LARGE SCALE GENOMIC DNA]</scope>
</reference>
<dbReference type="EMBL" id="BPLR01007357">
    <property type="protein sequence ID" value="GIY16309.1"/>
    <property type="molecule type" value="Genomic_DNA"/>
</dbReference>
<feature type="compositionally biased region" description="Polar residues" evidence="1">
    <location>
        <begin position="51"/>
        <end position="64"/>
    </location>
</feature>
<comment type="caution">
    <text evidence="2">The sequence shown here is derived from an EMBL/GenBank/DDBJ whole genome shotgun (WGS) entry which is preliminary data.</text>
</comment>
<evidence type="ECO:0000313" key="3">
    <source>
        <dbReference type="Proteomes" id="UP001054945"/>
    </source>
</evidence>
<sequence length="209" mass="22310">MPHSSEVTPDDEIKVFQVEGEGEDEKECSKLHLNDVKTSLVTEVDEEDQHQQNAPSFLPTSNAPRSAAERVIGQPLCGGQEGDIGPFFPSFGFWLPHLNSNGPYGPRPMGGKKKKKNLNNLVLSPASLSVLTSKRDSLKAAGLSVEGGRRAGSMLLCGGSYADDSEVNCISPCPSTDSGKRRGGKQSDKGSGPLRRHTCTPVEHGTPLN</sequence>
<feature type="region of interest" description="Disordered" evidence="1">
    <location>
        <begin position="40"/>
        <end position="64"/>
    </location>
</feature>
<dbReference type="Gene3D" id="4.10.900.10">
    <property type="entry name" value="TCF3-CBD (Catenin binding domain)"/>
    <property type="match status" value="1"/>
</dbReference>